<reference evidence="2" key="1">
    <citation type="journal article" date="2019" name="bioRxiv">
        <title>The Genome of the Zebra Mussel, Dreissena polymorpha: A Resource for Invasive Species Research.</title>
        <authorList>
            <person name="McCartney M.A."/>
            <person name="Auch B."/>
            <person name="Kono T."/>
            <person name="Mallez S."/>
            <person name="Zhang Y."/>
            <person name="Obille A."/>
            <person name="Becker A."/>
            <person name="Abrahante J.E."/>
            <person name="Garbe J."/>
            <person name="Badalamenti J.P."/>
            <person name="Herman A."/>
            <person name="Mangelson H."/>
            <person name="Liachko I."/>
            <person name="Sullivan S."/>
            <person name="Sone E.D."/>
            <person name="Koren S."/>
            <person name="Silverstein K.A.T."/>
            <person name="Beckman K.B."/>
            <person name="Gohl D.M."/>
        </authorList>
    </citation>
    <scope>NUCLEOTIDE SEQUENCE</scope>
    <source>
        <strain evidence="2">Duluth1</strain>
        <tissue evidence="2">Whole animal</tissue>
    </source>
</reference>
<dbReference type="GO" id="GO:0045202">
    <property type="term" value="C:synapse"/>
    <property type="evidence" value="ECO:0007669"/>
    <property type="project" value="TreeGrafter"/>
</dbReference>
<evidence type="ECO:0000313" key="3">
    <source>
        <dbReference type="Proteomes" id="UP000828390"/>
    </source>
</evidence>
<dbReference type="InterPro" id="IPR012677">
    <property type="entry name" value="Nucleotide-bd_a/b_plait_sf"/>
</dbReference>
<dbReference type="EMBL" id="JAIWYP010000007">
    <property type="protein sequence ID" value="KAH3802916.1"/>
    <property type="molecule type" value="Genomic_DNA"/>
</dbReference>
<feature type="domain" description="RRM" evidence="1">
    <location>
        <begin position="5"/>
        <end position="49"/>
    </location>
</feature>
<dbReference type="InterPro" id="IPR000504">
    <property type="entry name" value="RRM_dom"/>
</dbReference>
<evidence type="ECO:0000259" key="1">
    <source>
        <dbReference type="Pfam" id="PF16367"/>
    </source>
</evidence>
<gene>
    <name evidence="2" type="ORF">DPMN_156613</name>
</gene>
<sequence>MQSCSILGYSFLLFQDEVSVQSLIEACIVDDDKLYWCVSSPTMKNKPVRGKQCKKTN</sequence>
<dbReference type="GO" id="GO:0043022">
    <property type="term" value="F:ribosome binding"/>
    <property type="evidence" value="ECO:0007669"/>
    <property type="project" value="TreeGrafter"/>
</dbReference>
<name>A0A9D4FTV4_DREPO</name>
<dbReference type="PANTHER" id="PTHR12566">
    <property type="entry name" value="CYTOPLASMIC POLYADENYLATION ELEMENT BINDING PROTEIN CPEB"/>
    <property type="match status" value="1"/>
</dbReference>
<dbReference type="PANTHER" id="PTHR12566:SF12">
    <property type="entry name" value="TRANSLATIONAL REGULATOR ORB2"/>
    <property type="match status" value="1"/>
</dbReference>
<dbReference type="AlphaFoldDB" id="A0A9D4FTV4"/>
<dbReference type="GO" id="GO:0003730">
    <property type="term" value="F:mRNA 3'-UTR binding"/>
    <property type="evidence" value="ECO:0007669"/>
    <property type="project" value="InterPro"/>
</dbReference>
<dbReference type="GO" id="GO:0005737">
    <property type="term" value="C:cytoplasm"/>
    <property type="evidence" value="ECO:0007669"/>
    <property type="project" value="TreeGrafter"/>
</dbReference>
<dbReference type="Pfam" id="PF16367">
    <property type="entry name" value="RRM_7"/>
    <property type="match status" value="1"/>
</dbReference>
<reference evidence="2" key="2">
    <citation type="submission" date="2020-11" db="EMBL/GenBank/DDBJ databases">
        <authorList>
            <person name="McCartney M.A."/>
            <person name="Auch B."/>
            <person name="Kono T."/>
            <person name="Mallez S."/>
            <person name="Becker A."/>
            <person name="Gohl D.M."/>
            <person name="Silverstein K.A.T."/>
            <person name="Koren S."/>
            <person name="Bechman K.B."/>
            <person name="Herman A."/>
            <person name="Abrahante J.E."/>
            <person name="Garbe J."/>
        </authorList>
    </citation>
    <scope>NUCLEOTIDE SEQUENCE</scope>
    <source>
        <strain evidence="2">Duluth1</strain>
        <tissue evidence="2">Whole animal</tissue>
    </source>
</reference>
<dbReference type="GO" id="GO:0008135">
    <property type="term" value="F:translation factor activity, RNA binding"/>
    <property type="evidence" value="ECO:0007669"/>
    <property type="project" value="TreeGrafter"/>
</dbReference>
<dbReference type="GO" id="GO:0000900">
    <property type="term" value="F:mRNA regulatory element binding translation repressor activity"/>
    <property type="evidence" value="ECO:0007669"/>
    <property type="project" value="TreeGrafter"/>
</dbReference>
<dbReference type="InterPro" id="IPR034819">
    <property type="entry name" value="CPEB"/>
</dbReference>
<dbReference type="Proteomes" id="UP000828390">
    <property type="component" value="Unassembled WGS sequence"/>
</dbReference>
<organism evidence="2 3">
    <name type="scientific">Dreissena polymorpha</name>
    <name type="common">Zebra mussel</name>
    <name type="synonym">Mytilus polymorpha</name>
    <dbReference type="NCBI Taxonomy" id="45954"/>
    <lineage>
        <taxon>Eukaryota</taxon>
        <taxon>Metazoa</taxon>
        <taxon>Spiralia</taxon>
        <taxon>Lophotrochozoa</taxon>
        <taxon>Mollusca</taxon>
        <taxon>Bivalvia</taxon>
        <taxon>Autobranchia</taxon>
        <taxon>Heteroconchia</taxon>
        <taxon>Euheterodonta</taxon>
        <taxon>Imparidentia</taxon>
        <taxon>Neoheterodontei</taxon>
        <taxon>Myida</taxon>
        <taxon>Dreissenoidea</taxon>
        <taxon>Dreissenidae</taxon>
        <taxon>Dreissena</taxon>
    </lineage>
</organism>
<comment type="caution">
    <text evidence="2">The sequence shown here is derived from an EMBL/GenBank/DDBJ whole genome shotgun (WGS) entry which is preliminary data.</text>
</comment>
<proteinExistence type="predicted"/>
<dbReference type="Gene3D" id="3.30.70.330">
    <property type="match status" value="1"/>
</dbReference>
<protein>
    <recommendedName>
        <fullName evidence="1">RRM domain-containing protein</fullName>
    </recommendedName>
</protein>
<dbReference type="GO" id="GO:0043005">
    <property type="term" value="C:neuron projection"/>
    <property type="evidence" value="ECO:0007669"/>
    <property type="project" value="TreeGrafter"/>
</dbReference>
<dbReference type="GO" id="GO:0005634">
    <property type="term" value="C:nucleus"/>
    <property type="evidence" value="ECO:0007669"/>
    <property type="project" value="TreeGrafter"/>
</dbReference>
<accession>A0A9D4FTV4</accession>
<evidence type="ECO:0000313" key="2">
    <source>
        <dbReference type="EMBL" id="KAH3802916.1"/>
    </source>
</evidence>
<keyword evidence="3" id="KW-1185">Reference proteome</keyword>
<dbReference type="GO" id="GO:2000766">
    <property type="term" value="P:negative regulation of cytoplasmic translation"/>
    <property type="evidence" value="ECO:0007669"/>
    <property type="project" value="TreeGrafter"/>
</dbReference>